<dbReference type="CDD" id="cd06259">
    <property type="entry name" value="YdcF-like"/>
    <property type="match status" value="1"/>
</dbReference>
<protein>
    <submittedName>
        <fullName evidence="2">YdcF family protein</fullName>
    </submittedName>
</protein>
<dbReference type="InterPro" id="IPR014729">
    <property type="entry name" value="Rossmann-like_a/b/a_fold"/>
</dbReference>
<reference evidence="2 3" key="1">
    <citation type="submission" date="2023-10" db="EMBL/GenBank/DDBJ databases">
        <title>Characteristics and mechanism of a salt-tolerant marine origin heterotrophic nitrifying- aerobic denitrifying bacteria Marinobacter xestospongiae HN1.</title>
        <authorList>
            <person name="Qi R."/>
        </authorList>
    </citation>
    <scope>NUCLEOTIDE SEQUENCE [LARGE SCALE GENOMIC DNA]</scope>
    <source>
        <strain evidence="2 3">HN1</strain>
    </source>
</reference>
<accession>A0ABU3W3G5</accession>
<dbReference type="PANTHER" id="PTHR30336">
    <property type="entry name" value="INNER MEMBRANE PROTEIN, PROBABLE PERMEASE"/>
    <property type="match status" value="1"/>
</dbReference>
<dbReference type="RefSeq" id="WP_316975379.1">
    <property type="nucleotide sequence ID" value="NZ_JAWIIJ010000025.1"/>
</dbReference>
<dbReference type="Pfam" id="PF02698">
    <property type="entry name" value="DUF218"/>
    <property type="match status" value="1"/>
</dbReference>
<dbReference type="Gene3D" id="3.40.50.620">
    <property type="entry name" value="HUPs"/>
    <property type="match status" value="1"/>
</dbReference>
<sequence length="186" mass="20251">MIFSSLVLALLLYVAFSIYLYSSKSSGMSADAAIVLGAAVWNGKPSPVFQERINHAIKLYQSGQVKKVVFTGGVGVGDKKSEAQAAKEYAVSHGVPARDILLEDRSTITQENLAFSSPLLAANGLSVVLIVSDPLHMKRAMTMADDLGLNALPSPTETSRYQSYSSRGNMLFSETYFYIGYKLRHF</sequence>
<dbReference type="EMBL" id="JAWIIJ010000025">
    <property type="protein sequence ID" value="MDV2081085.1"/>
    <property type="molecule type" value="Genomic_DNA"/>
</dbReference>
<feature type="domain" description="DUF218" evidence="1">
    <location>
        <begin position="31"/>
        <end position="171"/>
    </location>
</feature>
<dbReference type="PANTHER" id="PTHR30336:SF20">
    <property type="entry name" value="DUF218 DOMAIN-CONTAINING PROTEIN"/>
    <property type="match status" value="1"/>
</dbReference>
<gene>
    <name evidence="2" type="ORF">RYS15_20535</name>
</gene>
<dbReference type="InterPro" id="IPR003848">
    <property type="entry name" value="DUF218"/>
</dbReference>
<proteinExistence type="predicted"/>
<comment type="caution">
    <text evidence="2">The sequence shown here is derived from an EMBL/GenBank/DDBJ whole genome shotgun (WGS) entry which is preliminary data.</text>
</comment>
<dbReference type="Proteomes" id="UP001269819">
    <property type="component" value="Unassembled WGS sequence"/>
</dbReference>
<dbReference type="InterPro" id="IPR051599">
    <property type="entry name" value="Cell_Envelope_Assoc"/>
</dbReference>
<keyword evidence="3" id="KW-1185">Reference proteome</keyword>
<organism evidence="2 3">
    <name type="scientific">Marinobacter xestospongiae</name>
    <dbReference type="NCBI Taxonomy" id="994319"/>
    <lineage>
        <taxon>Bacteria</taxon>
        <taxon>Pseudomonadati</taxon>
        <taxon>Pseudomonadota</taxon>
        <taxon>Gammaproteobacteria</taxon>
        <taxon>Pseudomonadales</taxon>
        <taxon>Marinobacteraceae</taxon>
        <taxon>Marinobacter</taxon>
    </lineage>
</organism>
<evidence type="ECO:0000313" key="2">
    <source>
        <dbReference type="EMBL" id="MDV2081085.1"/>
    </source>
</evidence>
<evidence type="ECO:0000259" key="1">
    <source>
        <dbReference type="Pfam" id="PF02698"/>
    </source>
</evidence>
<name>A0ABU3W3G5_9GAMM</name>
<evidence type="ECO:0000313" key="3">
    <source>
        <dbReference type="Proteomes" id="UP001269819"/>
    </source>
</evidence>